<dbReference type="Proteomes" id="UP000499080">
    <property type="component" value="Unassembled WGS sequence"/>
</dbReference>
<proteinExistence type="predicted"/>
<dbReference type="AlphaFoldDB" id="A0A4Y2ADR0"/>
<keyword evidence="2" id="KW-1185">Reference proteome</keyword>
<gene>
    <name evidence="1" type="ORF">AVEN_143304_1</name>
</gene>
<accession>A0A4Y2ADR0</accession>
<name>A0A4Y2ADR0_ARAVE</name>
<dbReference type="EMBL" id="BGPR01000014">
    <property type="protein sequence ID" value="GBL77982.1"/>
    <property type="molecule type" value="Genomic_DNA"/>
</dbReference>
<evidence type="ECO:0000313" key="1">
    <source>
        <dbReference type="EMBL" id="GBL77982.1"/>
    </source>
</evidence>
<evidence type="ECO:0000313" key="2">
    <source>
        <dbReference type="Proteomes" id="UP000499080"/>
    </source>
</evidence>
<comment type="caution">
    <text evidence="1">The sequence shown here is derived from an EMBL/GenBank/DDBJ whole genome shotgun (WGS) entry which is preliminary data.</text>
</comment>
<protein>
    <submittedName>
        <fullName evidence="1">Uncharacterized protein</fullName>
    </submittedName>
</protein>
<reference evidence="1 2" key="1">
    <citation type="journal article" date="2019" name="Sci. Rep.">
        <title>Orb-weaving spider Araneus ventricosus genome elucidates the spidroin gene catalogue.</title>
        <authorList>
            <person name="Kono N."/>
            <person name="Nakamura H."/>
            <person name="Ohtoshi R."/>
            <person name="Moran D.A.P."/>
            <person name="Shinohara A."/>
            <person name="Yoshida Y."/>
            <person name="Fujiwara M."/>
            <person name="Mori M."/>
            <person name="Tomita M."/>
            <person name="Arakawa K."/>
        </authorList>
    </citation>
    <scope>NUCLEOTIDE SEQUENCE [LARGE SCALE GENOMIC DNA]</scope>
</reference>
<organism evidence="1 2">
    <name type="scientific">Araneus ventricosus</name>
    <name type="common">Orbweaver spider</name>
    <name type="synonym">Epeira ventricosa</name>
    <dbReference type="NCBI Taxonomy" id="182803"/>
    <lineage>
        <taxon>Eukaryota</taxon>
        <taxon>Metazoa</taxon>
        <taxon>Ecdysozoa</taxon>
        <taxon>Arthropoda</taxon>
        <taxon>Chelicerata</taxon>
        <taxon>Arachnida</taxon>
        <taxon>Araneae</taxon>
        <taxon>Araneomorphae</taxon>
        <taxon>Entelegynae</taxon>
        <taxon>Araneoidea</taxon>
        <taxon>Araneidae</taxon>
        <taxon>Araneus</taxon>
    </lineage>
</organism>
<sequence>MCSKTGRHVGPSVHISRRIIFEKTYRDELCLMYFISTNNKGECAPVCVQALRSRPLCLELRNLAQPYFGRYATKSGRKEDEAFVDIDEGKNQMRLEPEVKWWEKDVYSPALSSPWEGAFETVVMENTQKKLGVGIKNVEKRNYLYKIDLECL</sequence>